<organism evidence="3 4">
    <name type="scientific">Calocera cornea HHB12733</name>
    <dbReference type="NCBI Taxonomy" id="1353952"/>
    <lineage>
        <taxon>Eukaryota</taxon>
        <taxon>Fungi</taxon>
        <taxon>Dikarya</taxon>
        <taxon>Basidiomycota</taxon>
        <taxon>Agaricomycotina</taxon>
        <taxon>Dacrymycetes</taxon>
        <taxon>Dacrymycetales</taxon>
        <taxon>Dacrymycetaceae</taxon>
        <taxon>Calocera</taxon>
    </lineage>
</organism>
<dbReference type="Proteomes" id="UP000076842">
    <property type="component" value="Unassembled WGS sequence"/>
</dbReference>
<keyword evidence="1" id="KW-0732">Signal</keyword>
<dbReference type="InParanoid" id="A0A165DAQ2"/>
<proteinExistence type="predicted"/>
<reference evidence="3 4" key="1">
    <citation type="journal article" date="2016" name="Mol. Biol. Evol.">
        <title>Comparative Genomics of Early-Diverging Mushroom-Forming Fungi Provides Insights into the Origins of Lignocellulose Decay Capabilities.</title>
        <authorList>
            <person name="Nagy L.G."/>
            <person name="Riley R."/>
            <person name="Tritt A."/>
            <person name="Adam C."/>
            <person name="Daum C."/>
            <person name="Floudas D."/>
            <person name="Sun H."/>
            <person name="Yadav J.S."/>
            <person name="Pangilinan J."/>
            <person name="Larsson K.H."/>
            <person name="Matsuura K."/>
            <person name="Barry K."/>
            <person name="Labutti K."/>
            <person name="Kuo R."/>
            <person name="Ohm R.A."/>
            <person name="Bhattacharya S.S."/>
            <person name="Shirouzu T."/>
            <person name="Yoshinaga Y."/>
            <person name="Martin F.M."/>
            <person name="Grigoriev I.V."/>
            <person name="Hibbett D.S."/>
        </authorList>
    </citation>
    <scope>NUCLEOTIDE SEQUENCE [LARGE SCALE GENOMIC DNA]</scope>
    <source>
        <strain evidence="3 4">HHB12733</strain>
    </source>
</reference>
<name>A0A165DAQ2_9BASI</name>
<evidence type="ECO:0000259" key="2">
    <source>
        <dbReference type="Pfam" id="PF21671"/>
    </source>
</evidence>
<sequence>MPVTRLFLDMTLQHAAVLTLFTLFAVHVCALQAAPGTACTGVGSACTGTFDGFCAPDLFCGDNGAICTTDDDCYDFCGSDGICGGLGALCGSTDPFVRGQQELTCDTPAYTCKFTAGMGACTLTASAAMRRRSKEQLPFGPTDCRRQSDKLCVRNGRAECIDITSDFGNCGDCRFDCGETLGADTVECVEGVCLVARCRRGWTQLGNECLRA</sequence>
<keyword evidence="4" id="KW-1185">Reference proteome</keyword>
<feature type="signal peptide" evidence="1">
    <location>
        <begin position="1"/>
        <end position="30"/>
    </location>
</feature>
<dbReference type="OrthoDB" id="439917at2759"/>
<dbReference type="EMBL" id="KV424067">
    <property type="protein sequence ID" value="KZT52408.1"/>
    <property type="molecule type" value="Genomic_DNA"/>
</dbReference>
<dbReference type="InterPro" id="IPR048661">
    <property type="entry name" value="CPL1-like"/>
</dbReference>
<evidence type="ECO:0000313" key="4">
    <source>
        <dbReference type="Proteomes" id="UP000076842"/>
    </source>
</evidence>
<evidence type="ECO:0000256" key="1">
    <source>
        <dbReference type="SAM" id="SignalP"/>
    </source>
</evidence>
<dbReference type="AlphaFoldDB" id="A0A165DAQ2"/>
<feature type="domain" description="Protein CPL1-like" evidence="2">
    <location>
        <begin position="159"/>
        <end position="204"/>
    </location>
</feature>
<evidence type="ECO:0000313" key="3">
    <source>
        <dbReference type="EMBL" id="KZT52408.1"/>
    </source>
</evidence>
<accession>A0A165DAQ2</accession>
<feature type="chain" id="PRO_5007856439" description="Protein CPL1-like domain-containing protein" evidence="1">
    <location>
        <begin position="31"/>
        <end position="212"/>
    </location>
</feature>
<protein>
    <recommendedName>
        <fullName evidence="2">Protein CPL1-like domain-containing protein</fullName>
    </recommendedName>
</protein>
<gene>
    <name evidence="3" type="ORF">CALCODRAFT_91104</name>
</gene>
<dbReference type="Pfam" id="PF21671">
    <property type="entry name" value="CPL1-like"/>
    <property type="match status" value="1"/>
</dbReference>